<dbReference type="Pfam" id="PF01678">
    <property type="entry name" value="DAP_epimerase"/>
    <property type="match status" value="2"/>
</dbReference>
<gene>
    <name evidence="8" type="primary">dapF</name>
    <name evidence="10" type="ORF">GGQ63_002544</name>
</gene>
<dbReference type="EMBL" id="JACHOO010000005">
    <property type="protein sequence ID" value="MBB5753474.1"/>
    <property type="molecule type" value="Genomic_DNA"/>
</dbReference>
<evidence type="ECO:0000313" key="11">
    <source>
        <dbReference type="Proteomes" id="UP000523821"/>
    </source>
</evidence>
<evidence type="ECO:0000256" key="1">
    <source>
        <dbReference type="ARBA" id="ARBA00005196"/>
    </source>
</evidence>
<name>A0A7W9L2F4_9HYPH</name>
<keyword evidence="11" id="KW-1185">Reference proteome</keyword>
<dbReference type="PANTHER" id="PTHR31689">
    <property type="entry name" value="DIAMINOPIMELATE EPIMERASE, CHLOROPLASTIC"/>
    <property type="match status" value="1"/>
</dbReference>
<organism evidence="10 11">
    <name type="scientific">Prosthecomicrobium pneumaticum</name>
    <dbReference type="NCBI Taxonomy" id="81895"/>
    <lineage>
        <taxon>Bacteria</taxon>
        <taxon>Pseudomonadati</taxon>
        <taxon>Pseudomonadota</taxon>
        <taxon>Alphaproteobacteria</taxon>
        <taxon>Hyphomicrobiales</taxon>
        <taxon>Kaistiaceae</taxon>
        <taxon>Prosthecomicrobium</taxon>
    </lineage>
</organism>
<evidence type="ECO:0000313" key="10">
    <source>
        <dbReference type="EMBL" id="MBB5753474.1"/>
    </source>
</evidence>
<comment type="subcellular location">
    <subcellularLocation>
        <location evidence="8">Cytoplasm</location>
    </subcellularLocation>
</comment>
<keyword evidence="5 8" id="KW-0457">Lysine biosynthesis</keyword>
<feature type="binding site" evidence="8">
    <location>
        <begin position="75"/>
        <end position="76"/>
    </location>
    <ligand>
        <name>substrate</name>
    </ligand>
</feature>
<feature type="binding site" evidence="8">
    <location>
        <position position="45"/>
    </location>
    <ligand>
        <name>substrate</name>
    </ligand>
</feature>
<evidence type="ECO:0000256" key="6">
    <source>
        <dbReference type="ARBA" id="ARBA00023235"/>
    </source>
</evidence>
<feature type="binding site" evidence="8">
    <location>
        <position position="65"/>
    </location>
    <ligand>
        <name>substrate</name>
    </ligand>
</feature>
<dbReference type="InterPro" id="IPR001653">
    <property type="entry name" value="DAP_epimerase_DapF"/>
</dbReference>
<feature type="active site" description="Proton donor" evidence="8">
    <location>
        <position position="74"/>
    </location>
</feature>
<dbReference type="GO" id="GO:0005829">
    <property type="term" value="C:cytosol"/>
    <property type="evidence" value="ECO:0007669"/>
    <property type="project" value="TreeGrafter"/>
</dbReference>
<comment type="caution">
    <text evidence="10">The sequence shown here is derived from an EMBL/GenBank/DDBJ whole genome shotgun (WGS) entry which is preliminary data.</text>
</comment>
<evidence type="ECO:0000256" key="3">
    <source>
        <dbReference type="ARBA" id="ARBA00013080"/>
    </source>
</evidence>
<feature type="binding site" evidence="8">
    <location>
        <position position="161"/>
    </location>
    <ligand>
        <name>substrate</name>
    </ligand>
</feature>
<feature type="binding site" evidence="8">
    <location>
        <begin position="222"/>
        <end position="223"/>
    </location>
    <ligand>
        <name>substrate</name>
    </ligand>
</feature>
<evidence type="ECO:0000256" key="9">
    <source>
        <dbReference type="PROSITE-ProRule" id="PRU10125"/>
    </source>
</evidence>
<dbReference type="HAMAP" id="MF_00197">
    <property type="entry name" value="DAP_epimerase"/>
    <property type="match status" value="1"/>
</dbReference>
<comment type="pathway">
    <text evidence="1 8">Amino-acid biosynthesis; L-lysine biosynthesis via DAP pathway; DL-2,6-diaminopimelate from LL-2,6-diaminopimelate: step 1/1.</text>
</comment>
<dbReference type="RefSeq" id="WP_183856360.1">
    <property type="nucleotide sequence ID" value="NZ_JACHOO010000005.1"/>
</dbReference>
<proteinExistence type="inferred from homology"/>
<keyword evidence="4 8" id="KW-0028">Amino-acid biosynthesis</keyword>
<dbReference type="Gene3D" id="3.10.310.10">
    <property type="entry name" value="Diaminopimelate Epimerase, Chain A, domain 1"/>
    <property type="match status" value="2"/>
</dbReference>
<comment type="function">
    <text evidence="8">Catalyzes the stereoinversion of LL-2,6-diaminopimelate (L,L-DAP) to meso-diaminopimelate (meso-DAP), a precursor of L-lysine and an essential component of the bacterial peptidoglycan.</text>
</comment>
<protein>
    <recommendedName>
        <fullName evidence="3 8">Diaminopimelate epimerase</fullName>
        <shortName evidence="8">DAP epimerase</shortName>
        <ecNumber evidence="3 8">5.1.1.7</ecNumber>
    </recommendedName>
    <alternativeName>
        <fullName evidence="8">PLP-independent amino acid racemase</fullName>
    </alternativeName>
</protein>
<reference evidence="10 11" key="1">
    <citation type="submission" date="2020-08" db="EMBL/GenBank/DDBJ databases">
        <title>Genomic Encyclopedia of Type Strains, Phase IV (KMG-IV): sequencing the most valuable type-strain genomes for metagenomic binning, comparative biology and taxonomic classification.</title>
        <authorList>
            <person name="Goeker M."/>
        </authorList>
    </citation>
    <scope>NUCLEOTIDE SEQUENCE [LARGE SCALE GENOMIC DNA]</scope>
    <source>
        <strain evidence="10 11">DSM 16268</strain>
    </source>
</reference>
<feature type="active site" evidence="9">
    <location>
        <position position="74"/>
    </location>
</feature>
<dbReference type="SUPFAM" id="SSF54506">
    <property type="entry name" value="Diaminopimelate epimerase-like"/>
    <property type="match status" value="2"/>
</dbReference>
<feature type="binding site" evidence="8">
    <location>
        <position position="13"/>
    </location>
    <ligand>
        <name>substrate</name>
    </ligand>
</feature>
<dbReference type="AlphaFoldDB" id="A0A7W9L2F4"/>
<dbReference type="Proteomes" id="UP000523821">
    <property type="component" value="Unassembled WGS sequence"/>
</dbReference>
<evidence type="ECO:0000256" key="2">
    <source>
        <dbReference type="ARBA" id="ARBA00010219"/>
    </source>
</evidence>
<feature type="site" description="Could be important to modulate the pK values of the two catalytic cysteine residues" evidence="8">
    <location>
        <position position="163"/>
    </location>
</feature>
<dbReference type="EC" id="5.1.1.7" evidence="3 8"/>
<feature type="binding site" evidence="8">
    <location>
        <position position="194"/>
    </location>
    <ligand>
        <name>substrate</name>
    </ligand>
</feature>
<feature type="site" description="Could be important to modulate the pK values of the two catalytic cysteine residues" evidence="8">
    <location>
        <position position="212"/>
    </location>
</feature>
<keyword evidence="8" id="KW-0963">Cytoplasm</keyword>
<evidence type="ECO:0000256" key="4">
    <source>
        <dbReference type="ARBA" id="ARBA00022605"/>
    </source>
</evidence>
<evidence type="ECO:0000256" key="7">
    <source>
        <dbReference type="ARBA" id="ARBA00051712"/>
    </source>
</evidence>
<feature type="active site" description="Proton acceptor" evidence="8">
    <location>
        <position position="221"/>
    </location>
</feature>
<sequence length="294" mass="30455">MKLPFAKMNGIGNRITVLDTRGTDATVDAGLARTLAADRATEFDQLMVIGDPRTAGTDAFLAIYNTDGSMSAACGNGTRCVALYLTADAPRAALRLETEAGLLDTTFAADGTITVDMGPPRFGWADIPLAHPVADTDALDLAFGPVDAPLLSAPAVASMGNPHAVFFVDDVEAYDLGRIGPILEHHPLFPQRANISLVRVTGPDAVTAKVWERGAGLTLACGSAACAIAVLAARTGRTGRRVAVRLPGGTLDILWREDGNVLMSGPAAFEHRGTVGLDGGVSIMVGLLPAVQAV</sequence>
<accession>A0A7W9L2F4</accession>
<dbReference type="GO" id="GO:0008837">
    <property type="term" value="F:diaminopimelate epimerase activity"/>
    <property type="evidence" value="ECO:0007669"/>
    <property type="project" value="UniProtKB-UniRule"/>
</dbReference>
<dbReference type="GO" id="GO:0009089">
    <property type="term" value="P:lysine biosynthetic process via diaminopimelate"/>
    <property type="evidence" value="ECO:0007669"/>
    <property type="project" value="UniProtKB-UniRule"/>
</dbReference>
<comment type="catalytic activity">
    <reaction evidence="7 8">
        <text>(2S,6S)-2,6-diaminopimelate = meso-2,6-diaminopimelate</text>
        <dbReference type="Rhea" id="RHEA:15393"/>
        <dbReference type="ChEBI" id="CHEBI:57609"/>
        <dbReference type="ChEBI" id="CHEBI:57791"/>
        <dbReference type="EC" id="5.1.1.7"/>
    </reaction>
</comment>
<evidence type="ECO:0000256" key="5">
    <source>
        <dbReference type="ARBA" id="ARBA00023154"/>
    </source>
</evidence>
<dbReference type="PANTHER" id="PTHR31689:SF0">
    <property type="entry name" value="DIAMINOPIMELATE EPIMERASE"/>
    <property type="match status" value="1"/>
</dbReference>
<dbReference type="NCBIfam" id="TIGR00652">
    <property type="entry name" value="DapF"/>
    <property type="match status" value="1"/>
</dbReference>
<comment type="similarity">
    <text evidence="2 8">Belongs to the diaminopimelate epimerase family.</text>
</comment>
<dbReference type="InterPro" id="IPR018510">
    <property type="entry name" value="DAP_epimerase_AS"/>
</dbReference>
<feature type="binding site" evidence="8">
    <location>
        <begin position="212"/>
        <end position="213"/>
    </location>
    <ligand>
        <name>substrate</name>
    </ligand>
</feature>
<dbReference type="PROSITE" id="PS01326">
    <property type="entry name" value="DAP_EPIMERASE"/>
    <property type="match status" value="1"/>
</dbReference>
<keyword evidence="6 8" id="KW-0413">Isomerase</keyword>
<dbReference type="UniPathway" id="UPA00034">
    <property type="reaction ID" value="UER00025"/>
</dbReference>
<comment type="subunit">
    <text evidence="8">Homodimer.</text>
</comment>
<evidence type="ECO:0000256" key="8">
    <source>
        <dbReference type="HAMAP-Rule" id="MF_00197"/>
    </source>
</evidence>